<feature type="transmembrane region" description="Helical" evidence="5">
    <location>
        <begin position="45"/>
        <end position="70"/>
    </location>
</feature>
<dbReference type="Pfam" id="PF01060">
    <property type="entry name" value="TTR-52"/>
    <property type="match status" value="1"/>
</dbReference>
<accession>A0A016U4X7</accession>
<dbReference type="PANTHER" id="PTHR21700:SF112">
    <property type="entry name" value="TRANSTHYRETIN-RELATED FAMILY DOMAIN"/>
    <property type="match status" value="1"/>
</dbReference>
<dbReference type="AlphaFoldDB" id="A0A016U4X7"/>
<keyword evidence="4" id="KW-0732">Signal</keyword>
<keyword evidence="7" id="KW-1185">Reference proteome</keyword>
<gene>
    <name evidence="6" type="primary">Acey_s0056.g2705</name>
    <name evidence="6" type="synonym">Acey-ttr-38</name>
    <name evidence="6" type="ORF">Y032_0056g2705</name>
</gene>
<keyword evidence="5" id="KW-0812">Transmembrane</keyword>
<evidence type="ECO:0000256" key="5">
    <source>
        <dbReference type="SAM" id="Phobius"/>
    </source>
</evidence>
<sequence length="188" mass="21595">MRDDIEKALEHFLKKRSPAFWSRGTYDLPKRWRKTSDAFGACLKWFLMDCLGITLLVLLYFICVPTVAFLQQYIGVRGRLVCGKLPLSNTTVTLWDDNVIASDVLLAEAKTDRNGRFEIEGGTTAFFTMDVRLKADHSCNEKRQCYRRVDLPVPSCYVYRGSGVVRWFEAGTLNMSFPFPGEERICTR</sequence>
<dbReference type="Gene3D" id="2.60.40.3330">
    <property type="match status" value="1"/>
</dbReference>
<dbReference type="OrthoDB" id="5837678at2759"/>
<dbReference type="GO" id="GO:0005576">
    <property type="term" value="C:extracellular region"/>
    <property type="evidence" value="ECO:0007669"/>
    <property type="project" value="UniProtKB-SubCell"/>
</dbReference>
<name>A0A016U4X7_9BILA</name>
<dbReference type="PANTHER" id="PTHR21700">
    <property type="entry name" value="TRANSTHYRETIN-LIKE FAMILY PROTEIN-RELATED"/>
    <property type="match status" value="1"/>
</dbReference>
<dbReference type="InterPro" id="IPR001534">
    <property type="entry name" value="Transthyretin-like"/>
</dbReference>
<evidence type="ECO:0000313" key="7">
    <source>
        <dbReference type="Proteomes" id="UP000024635"/>
    </source>
</evidence>
<protein>
    <recommendedName>
        <fullName evidence="8">Transthyretin-like family protein</fullName>
    </recommendedName>
</protein>
<dbReference type="EMBL" id="JARK01001392">
    <property type="protein sequence ID" value="EYC10364.1"/>
    <property type="molecule type" value="Genomic_DNA"/>
</dbReference>
<evidence type="ECO:0000256" key="3">
    <source>
        <dbReference type="ARBA" id="ARBA00022525"/>
    </source>
</evidence>
<comment type="caution">
    <text evidence="6">The sequence shown here is derived from an EMBL/GenBank/DDBJ whole genome shotgun (WGS) entry which is preliminary data.</text>
</comment>
<dbReference type="Proteomes" id="UP000024635">
    <property type="component" value="Unassembled WGS sequence"/>
</dbReference>
<reference evidence="7" key="1">
    <citation type="journal article" date="2015" name="Nat. Genet.">
        <title>The genome and transcriptome of the zoonotic hookworm Ancylostoma ceylanicum identify infection-specific gene families.</title>
        <authorList>
            <person name="Schwarz E.M."/>
            <person name="Hu Y."/>
            <person name="Antoshechkin I."/>
            <person name="Miller M.M."/>
            <person name="Sternberg P.W."/>
            <person name="Aroian R.V."/>
        </authorList>
    </citation>
    <scope>NUCLEOTIDE SEQUENCE</scope>
    <source>
        <strain evidence="7">HY135</strain>
    </source>
</reference>
<keyword evidence="3" id="KW-0964">Secreted</keyword>
<dbReference type="GO" id="GO:0009986">
    <property type="term" value="C:cell surface"/>
    <property type="evidence" value="ECO:0007669"/>
    <property type="project" value="InterPro"/>
</dbReference>
<organism evidence="6 7">
    <name type="scientific">Ancylostoma ceylanicum</name>
    <dbReference type="NCBI Taxonomy" id="53326"/>
    <lineage>
        <taxon>Eukaryota</taxon>
        <taxon>Metazoa</taxon>
        <taxon>Ecdysozoa</taxon>
        <taxon>Nematoda</taxon>
        <taxon>Chromadorea</taxon>
        <taxon>Rhabditida</taxon>
        <taxon>Rhabditina</taxon>
        <taxon>Rhabditomorpha</taxon>
        <taxon>Strongyloidea</taxon>
        <taxon>Ancylostomatidae</taxon>
        <taxon>Ancylostomatinae</taxon>
        <taxon>Ancylostoma</taxon>
    </lineage>
</organism>
<evidence type="ECO:0008006" key="8">
    <source>
        <dbReference type="Google" id="ProtNLM"/>
    </source>
</evidence>
<comment type="subcellular location">
    <subcellularLocation>
        <location evidence="1">Secreted</location>
    </subcellularLocation>
</comment>
<comment type="similarity">
    <text evidence="2">Belongs to the nematode transthyretin-like family.</text>
</comment>
<proteinExistence type="inferred from homology"/>
<evidence type="ECO:0000313" key="6">
    <source>
        <dbReference type="EMBL" id="EYC10364.1"/>
    </source>
</evidence>
<evidence type="ECO:0000256" key="1">
    <source>
        <dbReference type="ARBA" id="ARBA00004613"/>
    </source>
</evidence>
<keyword evidence="5" id="KW-1133">Transmembrane helix</keyword>
<evidence type="ECO:0000256" key="4">
    <source>
        <dbReference type="ARBA" id="ARBA00022729"/>
    </source>
</evidence>
<dbReference type="InterPro" id="IPR038479">
    <property type="entry name" value="Transthyretin-like_sf"/>
</dbReference>
<evidence type="ECO:0000256" key="2">
    <source>
        <dbReference type="ARBA" id="ARBA00010112"/>
    </source>
</evidence>
<keyword evidence="5" id="KW-0472">Membrane</keyword>